<protein>
    <submittedName>
        <fullName evidence="1">Uncharacterized protein</fullName>
    </submittedName>
</protein>
<name>A0ABM8QDD1_9BACT</name>
<gene>
    <name evidence="1" type="ORF">NSPZN2_10229</name>
</gene>
<comment type="caution">
    <text evidence="1">The sequence shown here is derived from an EMBL/GenBank/DDBJ whole genome shotgun (WGS) entry which is preliminary data.</text>
</comment>
<reference evidence="1 2" key="1">
    <citation type="submission" date="2021-02" db="EMBL/GenBank/DDBJ databases">
        <authorList>
            <person name="Han P."/>
        </authorList>
    </citation>
    <scope>NUCLEOTIDE SEQUENCE [LARGE SCALE GENOMIC DNA]</scope>
    <source>
        <strain evidence="1">Candidatus Nitrospira sp. ZN2</strain>
    </source>
</reference>
<dbReference type="EMBL" id="CAJNBJ010000001">
    <property type="protein sequence ID" value="CAE6691164.1"/>
    <property type="molecule type" value="Genomic_DNA"/>
</dbReference>
<evidence type="ECO:0000313" key="1">
    <source>
        <dbReference type="EMBL" id="CAE6691164.1"/>
    </source>
</evidence>
<proteinExistence type="predicted"/>
<keyword evidence="2" id="KW-1185">Reference proteome</keyword>
<accession>A0ABM8QDD1</accession>
<dbReference type="Proteomes" id="UP000675880">
    <property type="component" value="Unassembled WGS sequence"/>
</dbReference>
<evidence type="ECO:0000313" key="2">
    <source>
        <dbReference type="Proteomes" id="UP000675880"/>
    </source>
</evidence>
<sequence>MVPGQVIVRRLTAWAVPDLPQQAGLSRALMQASVADQSPARHRRLLPLRPIPLVLHRPSAPTHFIA</sequence>
<organism evidence="1 2">
    <name type="scientific">Nitrospira defluvii</name>
    <dbReference type="NCBI Taxonomy" id="330214"/>
    <lineage>
        <taxon>Bacteria</taxon>
        <taxon>Pseudomonadati</taxon>
        <taxon>Nitrospirota</taxon>
        <taxon>Nitrospiria</taxon>
        <taxon>Nitrospirales</taxon>
        <taxon>Nitrospiraceae</taxon>
        <taxon>Nitrospira</taxon>
    </lineage>
</organism>